<accession>A0A397IID9</accession>
<comment type="caution">
    <text evidence="1">The sequence shown here is derived from an EMBL/GenBank/DDBJ whole genome shotgun (WGS) entry which is preliminary data.</text>
</comment>
<dbReference type="OrthoDB" id="2387761at2759"/>
<sequence length="333" mass="38391">MQSKNLQENTIKVVDFHKNIANDLITNNCKRKESPLDEDKKLIQNDVDDSDEEGKILNFENFLFDRWIDKSNGKSWVLNNGDKIRDILLKVTRQKINEANKLLKIDVKLLNICICRLVFSSIIDLSSEFEEGMYLWFGEEWESLKEKASKKIKFNIQKFEGKILSDITKIEEASETVFKSTVCRKIDLRILTIDNNIELSHSEFASNAKLLKIIKDHSKCIRTNKCILDTYLMHNLSGEAVENSTFYGLQSAGLQGQIFGIDLLDDGLYFCLEGPTYRFPAQLNNIKSLKSCLEVLYFFKEILIYKVGHLTCDNNNDISKILSSKKTNKKPIH</sequence>
<reference evidence="1 2" key="1">
    <citation type="submission" date="2018-08" db="EMBL/GenBank/DDBJ databases">
        <title>Genome and evolution of the arbuscular mycorrhizal fungus Diversispora epigaea (formerly Glomus versiforme) and its bacterial endosymbionts.</title>
        <authorList>
            <person name="Sun X."/>
            <person name="Fei Z."/>
            <person name="Harrison M."/>
        </authorList>
    </citation>
    <scope>NUCLEOTIDE SEQUENCE [LARGE SCALE GENOMIC DNA]</scope>
    <source>
        <strain evidence="1 2">IT104</strain>
    </source>
</reference>
<keyword evidence="2" id="KW-1185">Reference proteome</keyword>
<dbReference type="AlphaFoldDB" id="A0A397IID9"/>
<protein>
    <submittedName>
        <fullName evidence="1">Uncharacterized protein</fullName>
    </submittedName>
</protein>
<organism evidence="1 2">
    <name type="scientific">Diversispora epigaea</name>
    <dbReference type="NCBI Taxonomy" id="1348612"/>
    <lineage>
        <taxon>Eukaryota</taxon>
        <taxon>Fungi</taxon>
        <taxon>Fungi incertae sedis</taxon>
        <taxon>Mucoromycota</taxon>
        <taxon>Glomeromycotina</taxon>
        <taxon>Glomeromycetes</taxon>
        <taxon>Diversisporales</taxon>
        <taxon>Diversisporaceae</taxon>
        <taxon>Diversispora</taxon>
    </lineage>
</organism>
<evidence type="ECO:0000313" key="2">
    <source>
        <dbReference type="Proteomes" id="UP000266861"/>
    </source>
</evidence>
<evidence type="ECO:0000313" key="1">
    <source>
        <dbReference type="EMBL" id="RHZ75721.1"/>
    </source>
</evidence>
<name>A0A397IID9_9GLOM</name>
<dbReference type="Proteomes" id="UP000266861">
    <property type="component" value="Unassembled WGS sequence"/>
</dbReference>
<gene>
    <name evidence="1" type="ORF">Glove_212g51</name>
</gene>
<dbReference type="EMBL" id="PQFF01000197">
    <property type="protein sequence ID" value="RHZ75721.1"/>
    <property type="molecule type" value="Genomic_DNA"/>
</dbReference>
<proteinExistence type="predicted"/>